<sequence length="120" mass="14024">LQRGRTELCRVAKLIPRDTIIESATNPPNRPSTHHRYTLPYRQHGACTARAEEVPRQETVCSIERQPQGYRRSPWLRCLPQHRFGRGSRGEGGWREGPFRHGRHPRQLSCHARGSRKNRR</sequence>
<comment type="caution">
    <text evidence="2">The sequence shown here is derived from an EMBL/GenBank/DDBJ whole genome shotgun (WGS) entry which is preliminary data.</text>
</comment>
<proteinExistence type="predicted"/>
<protein>
    <submittedName>
        <fullName evidence="2">Uncharacterized protein</fullName>
    </submittedName>
</protein>
<reference evidence="2 3" key="1">
    <citation type="submission" date="2015-06" db="EMBL/GenBank/DDBJ databases">
        <title>Survival trade-offs in plant roots during colonization by closely related pathogenic and mutualistic fungi.</title>
        <authorList>
            <person name="Hacquard S."/>
            <person name="Kracher B."/>
            <person name="Hiruma K."/>
            <person name="Weinman A."/>
            <person name="Muench P."/>
            <person name="Garrido Oter R."/>
            <person name="Ver Loren van Themaat E."/>
            <person name="Dallerey J.-F."/>
            <person name="Damm U."/>
            <person name="Henrissat B."/>
            <person name="Lespinet O."/>
            <person name="Thon M."/>
            <person name="Kemen E."/>
            <person name="McHardy A.C."/>
            <person name="Schulze-Lefert P."/>
            <person name="O'Connell R.J."/>
        </authorList>
    </citation>
    <scope>NUCLEOTIDE SEQUENCE [LARGE SCALE GENOMIC DNA]</scope>
    <source>
        <strain evidence="2 3">MAFF 238704</strain>
    </source>
</reference>
<name>A0A166ZJS9_COLIC</name>
<feature type="region of interest" description="Disordered" evidence="1">
    <location>
        <begin position="81"/>
        <end position="120"/>
    </location>
</feature>
<dbReference type="Proteomes" id="UP000076584">
    <property type="component" value="Unassembled WGS sequence"/>
</dbReference>
<gene>
    <name evidence="2" type="ORF">CI238_06843</name>
</gene>
<evidence type="ECO:0000256" key="1">
    <source>
        <dbReference type="SAM" id="MobiDB-lite"/>
    </source>
</evidence>
<feature type="non-terminal residue" evidence="2">
    <location>
        <position position="1"/>
    </location>
</feature>
<evidence type="ECO:0000313" key="3">
    <source>
        <dbReference type="Proteomes" id="UP000076584"/>
    </source>
</evidence>
<organism evidence="2 3">
    <name type="scientific">Colletotrichum incanum</name>
    <name type="common">Soybean anthracnose fungus</name>
    <dbReference type="NCBI Taxonomy" id="1573173"/>
    <lineage>
        <taxon>Eukaryota</taxon>
        <taxon>Fungi</taxon>
        <taxon>Dikarya</taxon>
        <taxon>Ascomycota</taxon>
        <taxon>Pezizomycotina</taxon>
        <taxon>Sordariomycetes</taxon>
        <taxon>Hypocreomycetidae</taxon>
        <taxon>Glomerellales</taxon>
        <taxon>Glomerellaceae</taxon>
        <taxon>Colletotrichum</taxon>
        <taxon>Colletotrichum spaethianum species complex</taxon>
    </lineage>
</organism>
<keyword evidence="3" id="KW-1185">Reference proteome</keyword>
<evidence type="ECO:0000313" key="2">
    <source>
        <dbReference type="EMBL" id="KZL79003.1"/>
    </source>
</evidence>
<dbReference type="AlphaFoldDB" id="A0A166ZJS9"/>
<accession>A0A166ZJS9</accession>
<dbReference type="EMBL" id="LFIW01002162">
    <property type="protein sequence ID" value="KZL79003.1"/>
    <property type="molecule type" value="Genomic_DNA"/>
</dbReference>
<feature type="compositionally biased region" description="Basic and acidic residues" evidence="1">
    <location>
        <begin position="88"/>
        <end position="99"/>
    </location>
</feature>